<dbReference type="HOGENOM" id="CLU_2464699_0_0_10"/>
<protein>
    <submittedName>
        <fullName evidence="1">Uncharacterized protein</fullName>
    </submittedName>
</protein>
<proteinExistence type="predicted"/>
<reference evidence="1 2" key="1">
    <citation type="journal article" date="2006" name="Environ. Microbiol.">
        <title>Whole genome analysis of the marine Bacteroidetes'Gramella forsetii' reveals adaptations to degradation of polymeric organic matter.</title>
        <authorList>
            <person name="Bauer M."/>
            <person name="Kube M."/>
            <person name="Teeling H."/>
            <person name="Richter M."/>
            <person name="Lombardot T."/>
            <person name="Allers E."/>
            <person name="Wuerdemann C.A."/>
            <person name="Quast C."/>
            <person name="Kuhl H."/>
            <person name="Knaust F."/>
            <person name="Woebken D."/>
            <person name="Bischof K."/>
            <person name="Mussmann M."/>
            <person name="Choudhuri J.V."/>
            <person name="Meyer F."/>
            <person name="Reinhardt R."/>
            <person name="Amann R.I."/>
            <person name="Gloeckner F.O."/>
        </authorList>
    </citation>
    <scope>NUCLEOTIDE SEQUENCE [LARGE SCALE GENOMIC DNA]</scope>
    <source>
        <strain evidence="1 2">KT0803</strain>
    </source>
</reference>
<dbReference type="Proteomes" id="UP000000755">
    <property type="component" value="Chromosome"/>
</dbReference>
<dbReference type="EMBL" id="CU207366">
    <property type="protein sequence ID" value="CAL65405.1"/>
    <property type="molecule type" value="Genomic_DNA"/>
</dbReference>
<dbReference type="AlphaFoldDB" id="A0LYG0"/>
<evidence type="ECO:0000313" key="1">
    <source>
        <dbReference type="EMBL" id="CAL65405.1"/>
    </source>
</evidence>
<evidence type="ECO:0000313" key="2">
    <source>
        <dbReference type="Proteomes" id="UP000000755"/>
    </source>
</evidence>
<gene>
    <name evidence="1" type="ordered locus">GFO_0421</name>
</gene>
<accession>A0LYG0</accession>
<sequence length="88" mass="10277">MLTDNLLHFERGENLSIKEISQSLHFSEMTNKKLSSHPELVSGSKIQTKKNPTFKAFRAGDRIPFYEVYNERGRNDQDRLLSLYPFSQ</sequence>
<name>A0LYG0_CHRFK</name>
<organism evidence="1 2">
    <name type="scientific">Christiangramia forsetii (strain DSM 17595 / CGMCC 1.15422 / KT0803)</name>
    <name type="common">Gramella forsetii</name>
    <dbReference type="NCBI Taxonomy" id="411154"/>
    <lineage>
        <taxon>Bacteria</taxon>
        <taxon>Pseudomonadati</taxon>
        <taxon>Bacteroidota</taxon>
        <taxon>Flavobacteriia</taxon>
        <taxon>Flavobacteriales</taxon>
        <taxon>Flavobacteriaceae</taxon>
        <taxon>Christiangramia</taxon>
    </lineage>
</organism>
<dbReference type="KEGG" id="gfo:GFO_0421"/>